<dbReference type="GO" id="GO:0009052">
    <property type="term" value="P:pentose-phosphate shunt, non-oxidative branch"/>
    <property type="evidence" value="ECO:0007669"/>
    <property type="project" value="UniProtKB-UniRule"/>
</dbReference>
<feature type="active site" description="Proton acceptor" evidence="3">
    <location>
        <position position="108"/>
    </location>
</feature>
<dbReference type="RefSeq" id="WP_015788594.1">
    <property type="nucleotide sequence ID" value="NC_013158.1"/>
</dbReference>
<keyword evidence="2 3" id="KW-0413">Isomerase</keyword>
<dbReference type="STRING" id="519442.Huta_0832"/>
<evidence type="ECO:0000313" key="5">
    <source>
        <dbReference type="Proteomes" id="UP000002071"/>
    </source>
</evidence>
<feature type="binding site" evidence="3">
    <location>
        <begin position="87"/>
        <end position="90"/>
    </location>
    <ligand>
        <name>substrate</name>
    </ligand>
</feature>
<feature type="binding site" evidence="3">
    <location>
        <begin position="99"/>
        <end position="102"/>
    </location>
    <ligand>
        <name>substrate</name>
    </ligand>
</feature>
<dbReference type="CDD" id="cd01398">
    <property type="entry name" value="RPI_A"/>
    <property type="match status" value="1"/>
</dbReference>
<dbReference type="SUPFAM" id="SSF100950">
    <property type="entry name" value="NagB/RpiA/CoA transferase-like"/>
    <property type="match status" value="1"/>
</dbReference>
<dbReference type="GO" id="GO:0005829">
    <property type="term" value="C:cytosol"/>
    <property type="evidence" value="ECO:0007669"/>
    <property type="project" value="TreeGrafter"/>
</dbReference>
<comment type="pathway">
    <text evidence="3">Carbohydrate degradation; pentose phosphate pathway; D-ribose 5-phosphate from D-ribulose 5-phosphate (non-oxidative stage): step 1/1.</text>
</comment>
<dbReference type="InterPro" id="IPR004788">
    <property type="entry name" value="Ribose5P_isomerase_type_A"/>
</dbReference>
<comment type="subunit">
    <text evidence="3">Homodimer.</text>
</comment>
<dbReference type="EC" id="5.3.1.6" evidence="3"/>
<dbReference type="SUPFAM" id="SSF75445">
    <property type="entry name" value="D-ribose-5-phosphate isomerase (RpiA), lid domain"/>
    <property type="match status" value="1"/>
</dbReference>
<dbReference type="AlphaFoldDB" id="C7NUC0"/>
<dbReference type="NCBIfam" id="NF001924">
    <property type="entry name" value="PRK00702.1"/>
    <property type="match status" value="1"/>
</dbReference>
<evidence type="ECO:0000256" key="1">
    <source>
        <dbReference type="ARBA" id="ARBA00008088"/>
    </source>
</evidence>
<gene>
    <name evidence="3" type="primary">rpiA</name>
    <name evidence="4" type="ordered locus">Huta_0832</name>
</gene>
<dbReference type="UniPathway" id="UPA00115">
    <property type="reaction ID" value="UER00412"/>
</dbReference>
<feature type="binding site" evidence="3">
    <location>
        <begin position="31"/>
        <end position="34"/>
    </location>
    <ligand>
        <name>substrate</name>
    </ligand>
</feature>
<dbReference type="GeneID" id="8383105"/>
<protein>
    <recommendedName>
        <fullName evidence="3">Ribose-5-phosphate isomerase A</fullName>
        <ecNumber evidence="3">5.3.1.6</ecNumber>
    </recommendedName>
    <alternativeName>
        <fullName evidence="3">Phosphoriboisomerase A</fullName>
        <shortName evidence="3">PRI</shortName>
    </alternativeName>
</protein>
<dbReference type="PANTHER" id="PTHR11934">
    <property type="entry name" value="RIBOSE-5-PHOSPHATE ISOMERASE"/>
    <property type="match status" value="1"/>
</dbReference>
<dbReference type="Gene3D" id="3.30.70.260">
    <property type="match status" value="1"/>
</dbReference>
<dbReference type="Gene3D" id="3.40.50.1360">
    <property type="match status" value="1"/>
</dbReference>
<dbReference type="FunFam" id="3.30.70.260:FF:000018">
    <property type="entry name" value="Ribose-5-phosphate isomerase A"/>
    <property type="match status" value="1"/>
</dbReference>
<feature type="binding site" evidence="3">
    <location>
        <position position="126"/>
    </location>
    <ligand>
        <name>substrate</name>
    </ligand>
</feature>
<dbReference type="PANTHER" id="PTHR11934:SF0">
    <property type="entry name" value="RIBOSE-5-PHOSPHATE ISOMERASE"/>
    <property type="match status" value="1"/>
</dbReference>
<dbReference type="eggNOG" id="arCOG01122">
    <property type="taxonomic scope" value="Archaea"/>
</dbReference>
<dbReference type="NCBIfam" id="TIGR00021">
    <property type="entry name" value="rpiA"/>
    <property type="match status" value="1"/>
</dbReference>
<dbReference type="HAMAP" id="MF_00170">
    <property type="entry name" value="Rib_5P_isom_A"/>
    <property type="match status" value="1"/>
</dbReference>
<dbReference type="GO" id="GO:0006014">
    <property type="term" value="P:D-ribose metabolic process"/>
    <property type="evidence" value="ECO:0007669"/>
    <property type="project" value="TreeGrafter"/>
</dbReference>
<dbReference type="EMBL" id="CP001687">
    <property type="protein sequence ID" value="ACV11017.1"/>
    <property type="molecule type" value="Genomic_DNA"/>
</dbReference>
<dbReference type="Proteomes" id="UP000002071">
    <property type="component" value="Chromosome"/>
</dbReference>
<organism evidence="4 5">
    <name type="scientific">Halorhabdus utahensis (strain DSM 12940 / JCM 11049 / AX-2)</name>
    <dbReference type="NCBI Taxonomy" id="519442"/>
    <lineage>
        <taxon>Archaea</taxon>
        <taxon>Methanobacteriati</taxon>
        <taxon>Methanobacteriota</taxon>
        <taxon>Stenosarchaea group</taxon>
        <taxon>Halobacteria</taxon>
        <taxon>Halobacteriales</taxon>
        <taxon>Haloarculaceae</taxon>
        <taxon>Halorhabdus</taxon>
    </lineage>
</organism>
<sequence>MDEQTRDAAKRRASESAVEAVSDGDVVGLGSGSTAEHAIRILGDRVEEGLDIVGVTTSFQAREIAIEKGIDLTTLDETDGHIDVTIDGADQFAGSDLIKGGGAAHAREKIVASATDSLQIVADPTKETDVLDTVVPVEVLPDARTTVANAIRELGGEPELRWAKRKSGPVVTDNGNLLFDADFGAIDDPETLATEIATIPSVVEHGIFPGYADAVHMGTEDGVTVFEY</sequence>
<evidence type="ECO:0000256" key="2">
    <source>
        <dbReference type="ARBA" id="ARBA00023235"/>
    </source>
</evidence>
<reference evidence="4 5" key="1">
    <citation type="journal article" date="2009" name="Stand. Genomic Sci.">
        <title>Complete genome sequence of Halorhabdus utahensis type strain (AX-2).</title>
        <authorList>
            <person name="Anderson I."/>
            <person name="Tindall B.J."/>
            <person name="Pomrenke H."/>
            <person name="Goker M."/>
            <person name="Lapidus A."/>
            <person name="Nolan M."/>
            <person name="Copeland A."/>
            <person name="Glavina Del Rio T."/>
            <person name="Chen F."/>
            <person name="Tice H."/>
            <person name="Cheng J.F."/>
            <person name="Lucas S."/>
            <person name="Chertkov O."/>
            <person name="Bruce D."/>
            <person name="Brettin T."/>
            <person name="Detter J.C."/>
            <person name="Han C."/>
            <person name="Goodwin L."/>
            <person name="Land M."/>
            <person name="Hauser L."/>
            <person name="Chang Y.J."/>
            <person name="Jeffries C.D."/>
            <person name="Pitluck S."/>
            <person name="Pati A."/>
            <person name="Mavromatis K."/>
            <person name="Ivanova N."/>
            <person name="Ovchinnikova G."/>
            <person name="Chen A."/>
            <person name="Palaniappan K."/>
            <person name="Chain P."/>
            <person name="Rohde M."/>
            <person name="Bristow J."/>
            <person name="Eisen J.A."/>
            <person name="Markowitz V."/>
            <person name="Hugenholtz P."/>
            <person name="Kyrpides N.C."/>
            <person name="Klenk H.P."/>
        </authorList>
    </citation>
    <scope>NUCLEOTIDE SEQUENCE [LARGE SCALE GENOMIC DNA]</scope>
    <source>
        <strain evidence="5">DSM 12940 / JCM 11049 / AX-2</strain>
    </source>
</reference>
<accession>C7NUC0</accession>
<comment type="function">
    <text evidence="3">Catalyzes the reversible conversion of ribose-5-phosphate to ribulose 5-phosphate.</text>
</comment>
<dbReference type="KEGG" id="hut:Huta_0832"/>
<name>C7NUC0_HALUD</name>
<dbReference type="Pfam" id="PF06026">
    <property type="entry name" value="Rib_5-P_isom_A"/>
    <property type="match status" value="1"/>
</dbReference>
<keyword evidence="5" id="KW-1185">Reference proteome</keyword>
<dbReference type="GO" id="GO:0004751">
    <property type="term" value="F:ribose-5-phosphate isomerase activity"/>
    <property type="evidence" value="ECO:0007669"/>
    <property type="project" value="UniProtKB-UniRule"/>
</dbReference>
<dbReference type="InterPro" id="IPR020672">
    <property type="entry name" value="Ribose5P_isomerase_typA_subgr"/>
</dbReference>
<comment type="catalytic activity">
    <reaction evidence="3">
        <text>aldehydo-D-ribose 5-phosphate = D-ribulose 5-phosphate</text>
        <dbReference type="Rhea" id="RHEA:14657"/>
        <dbReference type="ChEBI" id="CHEBI:58121"/>
        <dbReference type="ChEBI" id="CHEBI:58273"/>
        <dbReference type="EC" id="5.3.1.6"/>
    </reaction>
</comment>
<dbReference type="InterPro" id="IPR037171">
    <property type="entry name" value="NagB/RpiA_transferase-like"/>
</dbReference>
<proteinExistence type="inferred from homology"/>
<evidence type="ECO:0000256" key="3">
    <source>
        <dbReference type="HAMAP-Rule" id="MF_00170"/>
    </source>
</evidence>
<comment type="similarity">
    <text evidence="1 3">Belongs to the ribose 5-phosphate isomerase family.</text>
</comment>
<dbReference type="OrthoDB" id="19013at2157"/>
<evidence type="ECO:0000313" key="4">
    <source>
        <dbReference type="EMBL" id="ACV11017.1"/>
    </source>
</evidence>
<dbReference type="HOGENOM" id="CLU_056590_0_0_2"/>